<evidence type="ECO:0000313" key="1">
    <source>
        <dbReference type="EMBL" id="SHK31592.1"/>
    </source>
</evidence>
<dbReference type="STRING" id="198092.SAMN02745194_04677"/>
<dbReference type="Proteomes" id="UP000184387">
    <property type="component" value="Unassembled WGS sequence"/>
</dbReference>
<sequence length="52" mass="5490">MSALLNGGHRIVSAMGPSFTLERNGKYVACGVRPVGGMRGTAETTSQCHRLN</sequence>
<reference evidence="1 2" key="1">
    <citation type="submission" date="2016-11" db="EMBL/GenBank/DDBJ databases">
        <authorList>
            <person name="Jaros S."/>
            <person name="Januszkiewicz K."/>
            <person name="Wedrychowicz H."/>
        </authorList>
    </citation>
    <scope>NUCLEOTIDE SEQUENCE [LARGE SCALE GENOMIC DNA]</scope>
    <source>
        <strain evidence="1 2">DSM 14916</strain>
    </source>
</reference>
<gene>
    <name evidence="1" type="ORF">SAMN02745194_04677</name>
</gene>
<proteinExistence type="predicted"/>
<accession>A0A1M6RGK8</accession>
<protein>
    <submittedName>
        <fullName evidence="1">Uncharacterized protein</fullName>
    </submittedName>
</protein>
<organism evidence="1 2">
    <name type="scientific">Muricoccus roseus</name>
    <dbReference type="NCBI Taxonomy" id="198092"/>
    <lineage>
        <taxon>Bacteria</taxon>
        <taxon>Pseudomonadati</taxon>
        <taxon>Pseudomonadota</taxon>
        <taxon>Alphaproteobacteria</taxon>
        <taxon>Acetobacterales</taxon>
        <taxon>Roseomonadaceae</taxon>
        <taxon>Muricoccus</taxon>
    </lineage>
</organism>
<evidence type="ECO:0000313" key="2">
    <source>
        <dbReference type="Proteomes" id="UP000184387"/>
    </source>
</evidence>
<dbReference type="EMBL" id="FQZF01000043">
    <property type="protein sequence ID" value="SHK31592.1"/>
    <property type="molecule type" value="Genomic_DNA"/>
</dbReference>
<dbReference type="AlphaFoldDB" id="A0A1M6RGK8"/>
<keyword evidence="2" id="KW-1185">Reference proteome</keyword>
<name>A0A1M6RGK8_9PROT</name>